<keyword evidence="3" id="KW-1015">Disulfide bond</keyword>
<evidence type="ECO:0000256" key="7">
    <source>
        <dbReference type="SAM" id="SignalP"/>
    </source>
</evidence>
<comment type="catalytic activity">
    <reaction evidence="1 6">
        <text>Random hydrolysis of (1-&gt;4)-linkages between N-acetyl-beta-D-glucosamine and D-glucuronate residues in hyaluronate.</text>
        <dbReference type="EC" id="3.2.1.35"/>
    </reaction>
</comment>
<name>A0ABN9L102_9NEOB</name>
<sequence length="496" mass="57173">MKVISILLKTLFLLTLRTSCQLVKQRASAGMYSPFVAIWNAPTELCMRKYRIPIDVSLFEPVGSTLPTATSQNITLFYTDRLGYYPYIDPATGISYNGGIPQISNMAQHLKKAEEDISYYISSASQKGLAVIDWEDWRPTWIRNWASKTIYKKHSIDFAQQTDLTLDHAKVESTARLQFESAAKSFILNTLRLGKQLRPNQLWGFYLFPNCYNYDYKQNPHQYTGRCPDIEMIRNDKLWWLWKESTALFPNMYLETALMSSHLGALYTRHRIQEARRLSSHSNKLHPLPIYMYSRPVFTDHTEKYLTLPDLVNTIGESAALGTNGFIVWGSVNLTRSMNTCMKLNSFIINTLNPYIINVSLSAKLCSAVLCQNNGVCARKDWNTNTYLHLNITNITIERYKNSYKVSGSPSLEDLKYYTDKFICHCYAGYQCKEPLERLKIKSMNVCMAQNICVKLKKKLFLRMFCFTSIESSFDRMLSAHSNSFQMQNHTPGIHP</sequence>
<keyword evidence="6" id="KW-0378">Hydrolase</keyword>
<evidence type="ECO:0000313" key="9">
    <source>
        <dbReference type="Proteomes" id="UP001176940"/>
    </source>
</evidence>
<dbReference type="EMBL" id="CAUEEQ010004036">
    <property type="protein sequence ID" value="CAJ0926550.1"/>
    <property type="molecule type" value="Genomic_DNA"/>
</dbReference>
<evidence type="ECO:0000256" key="3">
    <source>
        <dbReference type="ARBA" id="ARBA00023157"/>
    </source>
</evidence>
<keyword evidence="7" id="KW-0732">Signal</keyword>
<accession>A0ABN9L102</accession>
<evidence type="ECO:0000256" key="2">
    <source>
        <dbReference type="ARBA" id="ARBA00008871"/>
    </source>
</evidence>
<evidence type="ECO:0000256" key="6">
    <source>
        <dbReference type="RuleBase" id="RU610713"/>
    </source>
</evidence>
<comment type="caution">
    <text evidence="8">The sequence shown here is derived from an EMBL/GenBank/DDBJ whole genome shotgun (WGS) entry which is preliminary data.</text>
</comment>
<comment type="similarity">
    <text evidence="2 5 6">Belongs to the glycosyl hydrolase 56 family.</text>
</comment>
<dbReference type="PIRSF" id="PIRSF038193">
    <property type="entry name" value="Hyaluronidase"/>
    <property type="match status" value="1"/>
</dbReference>
<evidence type="ECO:0000313" key="8">
    <source>
        <dbReference type="EMBL" id="CAJ0926550.1"/>
    </source>
</evidence>
<dbReference type="Gene3D" id="3.20.20.70">
    <property type="entry name" value="Aldolase class I"/>
    <property type="match status" value="1"/>
</dbReference>
<dbReference type="InterPro" id="IPR017853">
    <property type="entry name" value="GH"/>
</dbReference>
<gene>
    <name evidence="8" type="ORF">RIMI_LOCUS2805652</name>
</gene>
<feature type="chain" id="PRO_5046216888" description="Hyaluronidase" evidence="7">
    <location>
        <begin position="21"/>
        <end position="496"/>
    </location>
</feature>
<dbReference type="PRINTS" id="PR00848">
    <property type="entry name" value="SPERMPH20"/>
</dbReference>
<dbReference type="EC" id="3.2.1.35" evidence="6"/>
<dbReference type="Pfam" id="PF01630">
    <property type="entry name" value="Glyco_hydro_56"/>
    <property type="match status" value="1"/>
</dbReference>
<dbReference type="InterPro" id="IPR018155">
    <property type="entry name" value="Hyaluronidase"/>
</dbReference>
<organism evidence="8 9">
    <name type="scientific">Ranitomeya imitator</name>
    <name type="common">mimic poison frog</name>
    <dbReference type="NCBI Taxonomy" id="111125"/>
    <lineage>
        <taxon>Eukaryota</taxon>
        <taxon>Metazoa</taxon>
        <taxon>Chordata</taxon>
        <taxon>Craniata</taxon>
        <taxon>Vertebrata</taxon>
        <taxon>Euteleostomi</taxon>
        <taxon>Amphibia</taxon>
        <taxon>Batrachia</taxon>
        <taxon>Anura</taxon>
        <taxon>Neobatrachia</taxon>
        <taxon>Hyloidea</taxon>
        <taxon>Dendrobatidae</taxon>
        <taxon>Dendrobatinae</taxon>
        <taxon>Ranitomeya</taxon>
    </lineage>
</organism>
<dbReference type="Proteomes" id="UP001176940">
    <property type="component" value="Unassembled WGS sequence"/>
</dbReference>
<proteinExistence type="inferred from homology"/>
<reference evidence="8" key="1">
    <citation type="submission" date="2023-07" db="EMBL/GenBank/DDBJ databases">
        <authorList>
            <person name="Stuckert A."/>
        </authorList>
    </citation>
    <scope>NUCLEOTIDE SEQUENCE</scope>
</reference>
<dbReference type="PANTHER" id="PTHR11769">
    <property type="entry name" value="HYALURONIDASE"/>
    <property type="match status" value="1"/>
</dbReference>
<keyword evidence="9" id="KW-1185">Reference proteome</keyword>
<evidence type="ECO:0000256" key="4">
    <source>
        <dbReference type="ARBA" id="ARBA00023295"/>
    </source>
</evidence>
<dbReference type="SUPFAM" id="SSF51445">
    <property type="entry name" value="(Trans)glycosidases"/>
    <property type="match status" value="1"/>
</dbReference>
<dbReference type="PANTHER" id="PTHR11769:SF20">
    <property type="entry name" value="HYALURONIDASE PH-20"/>
    <property type="match status" value="1"/>
</dbReference>
<keyword evidence="4 6" id="KW-0326">Glycosidase</keyword>
<protein>
    <recommendedName>
        <fullName evidence="6">Hyaluronidase</fullName>
        <ecNumber evidence="6">3.2.1.35</ecNumber>
    </recommendedName>
</protein>
<dbReference type="PRINTS" id="PR00846">
    <property type="entry name" value="GLHYDRLASE56"/>
</dbReference>
<feature type="signal peptide" evidence="7">
    <location>
        <begin position="1"/>
        <end position="20"/>
    </location>
</feature>
<evidence type="ECO:0000256" key="1">
    <source>
        <dbReference type="ARBA" id="ARBA00000251"/>
    </source>
</evidence>
<evidence type="ECO:0000256" key="5">
    <source>
        <dbReference type="PIRNR" id="PIRNR038193"/>
    </source>
</evidence>
<dbReference type="InterPro" id="IPR013785">
    <property type="entry name" value="Aldolase_TIM"/>
</dbReference>